<sequence>MAKIYVECQDEAGQKIYDKIVQTALEDLVIGKSLIEVKMICMEEEPLFIIGALPKTTSKLIKLRDIVSLEESKPDEKDPNKTISLLKITDETYAHELFDKINIIDQPSRFELLTDSDIDLDMVIHDAKDDFKLKILDFMNRVFPEGMRVRKAYHGKSLVMMASETPYKEEWVKIAMDLKKELEEKV</sequence>
<evidence type="ECO:0000313" key="1">
    <source>
        <dbReference type="EMBL" id="ABR56176.1"/>
    </source>
</evidence>
<name>A6UUK4_META3</name>
<dbReference type="PIRSF" id="PIRSF019464">
    <property type="entry name" value="UCP019464"/>
    <property type="match status" value="1"/>
</dbReference>
<dbReference type="GeneID" id="5326434"/>
<organism evidence="1 2">
    <name type="scientific">Methanococcus aeolicus (strain ATCC BAA-1280 / DSM 17508 / OCM 812 / Nankai-3)</name>
    <dbReference type="NCBI Taxonomy" id="419665"/>
    <lineage>
        <taxon>Archaea</taxon>
        <taxon>Methanobacteriati</taxon>
        <taxon>Methanobacteriota</taxon>
        <taxon>Methanomada group</taxon>
        <taxon>Methanococci</taxon>
        <taxon>Methanococcales</taxon>
        <taxon>Methanococcaceae</taxon>
        <taxon>Methanococcus</taxon>
    </lineage>
</organism>
<dbReference type="STRING" id="419665.Maeo_0591"/>
<dbReference type="eggNOG" id="arCOG04904">
    <property type="taxonomic scope" value="Archaea"/>
</dbReference>
<dbReference type="AlphaFoldDB" id="A6UUK4"/>
<protein>
    <recommendedName>
        <fullName evidence="3">Methanogenesis marker protein 17</fullName>
    </recommendedName>
</protein>
<evidence type="ECO:0000313" key="2">
    <source>
        <dbReference type="Proteomes" id="UP000001106"/>
    </source>
</evidence>
<dbReference type="KEGG" id="mae:Maeo_0591"/>
<keyword evidence="2" id="KW-1185">Reference proteome</keyword>
<dbReference type="InterPro" id="IPR016762">
    <property type="entry name" value="Methan_mark_17"/>
</dbReference>
<dbReference type="EMBL" id="CP000743">
    <property type="protein sequence ID" value="ABR56176.1"/>
    <property type="molecule type" value="Genomic_DNA"/>
</dbReference>
<evidence type="ECO:0008006" key="3">
    <source>
        <dbReference type="Google" id="ProtNLM"/>
    </source>
</evidence>
<dbReference type="NCBIfam" id="TIGR03291">
    <property type="entry name" value="methan_mark_17"/>
    <property type="match status" value="1"/>
</dbReference>
<dbReference type="HOGENOM" id="CLU_121275_0_0_2"/>
<dbReference type="Pfam" id="PF09886">
    <property type="entry name" value="DUF2113"/>
    <property type="match status" value="1"/>
</dbReference>
<dbReference type="OrthoDB" id="52971at2157"/>
<gene>
    <name evidence="1" type="ordered locus">Maeo_0591</name>
</gene>
<accession>A6UUK4</accession>
<reference evidence="1" key="1">
    <citation type="submission" date="2007-06" db="EMBL/GenBank/DDBJ databases">
        <title>Complete sequence of Methanococcus aeolicus Nankai-3.</title>
        <authorList>
            <consortium name="US DOE Joint Genome Institute"/>
            <person name="Copeland A."/>
            <person name="Lucas S."/>
            <person name="Lapidus A."/>
            <person name="Barry K."/>
            <person name="Glavina del Rio T."/>
            <person name="Dalin E."/>
            <person name="Tice H."/>
            <person name="Pitluck S."/>
            <person name="Chain P."/>
            <person name="Malfatti S."/>
            <person name="Shin M."/>
            <person name="Vergez L."/>
            <person name="Schmutz J."/>
            <person name="Larimer F."/>
            <person name="Land M."/>
            <person name="Hauser L."/>
            <person name="Kyrpides N."/>
            <person name="Lykidis A."/>
            <person name="Sieprawska-Lupa M."/>
            <person name="Whitman W.B."/>
            <person name="Richardson P."/>
        </authorList>
    </citation>
    <scope>NUCLEOTIDE SEQUENCE [LARGE SCALE GENOMIC DNA]</scope>
    <source>
        <strain evidence="1">Nankai-3</strain>
    </source>
</reference>
<proteinExistence type="predicted"/>
<dbReference type="RefSeq" id="WP_011973308.1">
    <property type="nucleotide sequence ID" value="NC_009635.1"/>
</dbReference>
<dbReference type="Proteomes" id="UP000001106">
    <property type="component" value="Chromosome"/>
</dbReference>